<protein>
    <submittedName>
        <fullName evidence="1">Uncharacterized protein</fullName>
    </submittedName>
</protein>
<accession>A0A645GAI1</accession>
<comment type="caution">
    <text evidence="1">The sequence shown here is derived from an EMBL/GenBank/DDBJ whole genome shotgun (WGS) entry which is preliminary data.</text>
</comment>
<evidence type="ECO:0000313" key="1">
    <source>
        <dbReference type="EMBL" id="MPN23136.1"/>
    </source>
</evidence>
<organism evidence="1">
    <name type="scientific">bioreactor metagenome</name>
    <dbReference type="NCBI Taxonomy" id="1076179"/>
    <lineage>
        <taxon>unclassified sequences</taxon>
        <taxon>metagenomes</taxon>
        <taxon>ecological metagenomes</taxon>
    </lineage>
</organism>
<proteinExistence type="predicted"/>
<gene>
    <name evidence="1" type="ORF">SDC9_170523</name>
</gene>
<name>A0A645GAI1_9ZZZZ</name>
<reference evidence="1" key="1">
    <citation type="submission" date="2019-08" db="EMBL/GenBank/DDBJ databases">
        <authorList>
            <person name="Kucharzyk K."/>
            <person name="Murdoch R.W."/>
            <person name="Higgins S."/>
            <person name="Loffler F."/>
        </authorList>
    </citation>
    <scope>NUCLEOTIDE SEQUENCE</scope>
</reference>
<dbReference type="EMBL" id="VSSQ01071549">
    <property type="protein sequence ID" value="MPN23136.1"/>
    <property type="molecule type" value="Genomic_DNA"/>
</dbReference>
<sequence length="86" mass="10092">MAPVGCCIYKDVVRPFFKPSLYESLEELILHLKMFKREIIHKNNKLVVSVFYDIYYCLKVFDLVFVYLDHPESLGGKTVQKSFHCG</sequence>
<dbReference type="AlphaFoldDB" id="A0A645GAI1"/>